<sequence length="440" mass="47614">MIQTVVFNLFSFNLDYWDGVRQMAKYIYRFHRLTGPAFCSALVLTSFSSVAAGNYFDARNDAMGGTGVASSTYGTAALANPALLTKAQPDDDVSVVLPSVGVQLTDKDKMVDKIDDISDTVDDYRRAINNVDLTNLSPGDFQQLRSASGDLAHRLRELRGAKANGTAGAAITVTIPNQTLPFAFVAKAYGTAHLRTNVAQSDIDYLQGVADGTVIPLPGDQNRLRSTATGVAALVSDYGIAVAHQFSVGGHPVSLGVTPKLQQTYLYNYRAAVYNFDKNSVTDSQFRNSKTGFNIDAGLSTDVGENWTFGLSGQNLISRDLDTKTVNGFHDTYQIRPLVTAGASWHTERLTTSLDVDATQTKRFKSQDDSQYAGVGVEYRVLDWLQLRGGYRADMKSNDANVVTAGLGFSPFSNRVHLDLGGSVGNDKTWGAMAQLGFNF</sequence>
<dbReference type="Proteomes" id="UP000505325">
    <property type="component" value="Chromosome"/>
</dbReference>
<name>A0A6M8UPS2_9GAMM</name>
<evidence type="ECO:0000313" key="2">
    <source>
        <dbReference type="Proteomes" id="UP000505325"/>
    </source>
</evidence>
<accession>A0A6M8UPS2</accession>
<dbReference type="InterPro" id="IPR011250">
    <property type="entry name" value="OMP/PagP_B-barrel"/>
</dbReference>
<protein>
    <submittedName>
        <fullName evidence="1">Conjugal transfer protein TraF</fullName>
    </submittedName>
</protein>
<dbReference type="InterPro" id="IPR032811">
    <property type="entry name" value="Put_conjugal_transfer"/>
</dbReference>
<dbReference type="EMBL" id="CP054212">
    <property type="protein sequence ID" value="QKJ88922.1"/>
    <property type="molecule type" value="Genomic_DNA"/>
</dbReference>
<reference evidence="1 2" key="1">
    <citation type="submission" date="2020-06" db="EMBL/GenBank/DDBJ databases">
        <title>Genome sequence of Paramixta manurensis strain PD-1.</title>
        <authorList>
            <person name="Lee C.W."/>
            <person name="Kim J."/>
        </authorList>
    </citation>
    <scope>NUCLEOTIDE SEQUENCE [LARGE SCALE GENOMIC DNA]</scope>
    <source>
        <strain evidence="1 2">PD-1</strain>
    </source>
</reference>
<dbReference type="AlphaFoldDB" id="A0A6M8UPS2"/>
<dbReference type="SUPFAM" id="SSF56925">
    <property type="entry name" value="OMPA-like"/>
    <property type="match status" value="1"/>
</dbReference>
<evidence type="ECO:0000313" key="1">
    <source>
        <dbReference type="EMBL" id="QKJ88922.1"/>
    </source>
</evidence>
<dbReference type="Gene3D" id="2.40.160.60">
    <property type="entry name" value="Outer membrane protein transport protein (OMPP1/FadL/TodX)"/>
    <property type="match status" value="1"/>
</dbReference>
<dbReference type="KEGG" id="pmak:PMPD1_4014"/>
<keyword evidence="2" id="KW-1185">Reference proteome</keyword>
<gene>
    <name evidence="1" type="ORF">PMPD1_4014</name>
</gene>
<dbReference type="Pfam" id="PF13729">
    <property type="entry name" value="TraF_2"/>
    <property type="match status" value="1"/>
</dbReference>
<organism evidence="1 2">
    <name type="scientific">Paramixta manurensis</name>
    <dbReference type="NCBI Taxonomy" id="2740817"/>
    <lineage>
        <taxon>Bacteria</taxon>
        <taxon>Pseudomonadati</taxon>
        <taxon>Pseudomonadota</taxon>
        <taxon>Gammaproteobacteria</taxon>
        <taxon>Enterobacterales</taxon>
        <taxon>Erwiniaceae</taxon>
        <taxon>Paramixta</taxon>
    </lineage>
</organism>
<proteinExistence type="predicted"/>